<protein>
    <submittedName>
        <fullName evidence="1">Uncharacterized protein</fullName>
    </submittedName>
</protein>
<evidence type="ECO:0000313" key="2">
    <source>
        <dbReference type="Proteomes" id="UP001060215"/>
    </source>
</evidence>
<sequence>MSSSSSSGRQISPDVYNKAVDDLVNVNKLFTLAVFLGLALATTRPHSLANRAECNVGIRVSKRLIVFEVLSFSCFLSSTLVAMAVKLHLNMSRSRGGSLEMQFLCVKHQRERMVFVAGLTSFLAYFFLMLSIVDIIQIRLGKMSCYGAKSLTASVSVVSIISVALLFLLFLMLPPLYTSVSLVRVEAEQKVDPK</sequence>
<comment type="caution">
    <text evidence="1">The sequence shown here is derived from an EMBL/GenBank/DDBJ whole genome shotgun (WGS) entry which is preliminary data.</text>
</comment>
<dbReference type="EMBL" id="CM045768">
    <property type="protein sequence ID" value="KAI7982258.1"/>
    <property type="molecule type" value="Genomic_DNA"/>
</dbReference>
<evidence type="ECO:0000313" key="1">
    <source>
        <dbReference type="EMBL" id="KAI7982258.1"/>
    </source>
</evidence>
<proteinExistence type="predicted"/>
<gene>
    <name evidence="1" type="ORF">LOK49_LG15G00957</name>
</gene>
<accession>A0ACC0F0K7</accession>
<keyword evidence="2" id="KW-1185">Reference proteome</keyword>
<name>A0ACC0F0K7_9ERIC</name>
<organism evidence="1 2">
    <name type="scientific">Camellia lanceoleosa</name>
    <dbReference type="NCBI Taxonomy" id="1840588"/>
    <lineage>
        <taxon>Eukaryota</taxon>
        <taxon>Viridiplantae</taxon>
        <taxon>Streptophyta</taxon>
        <taxon>Embryophyta</taxon>
        <taxon>Tracheophyta</taxon>
        <taxon>Spermatophyta</taxon>
        <taxon>Magnoliopsida</taxon>
        <taxon>eudicotyledons</taxon>
        <taxon>Gunneridae</taxon>
        <taxon>Pentapetalae</taxon>
        <taxon>asterids</taxon>
        <taxon>Ericales</taxon>
        <taxon>Theaceae</taxon>
        <taxon>Camellia</taxon>
    </lineage>
</organism>
<reference evidence="1 2" key="1">
    <citation type="journal article" date="2022" name="Plant J.">
        <title>Chromosome-level genome of Camellia lanceoleosa provides a valuable resource for understanding genome evolution and self-incompatibility.</title>
        <authorList>
            <person name="Gong W."/>
            <person name="Xiao S."/>
            <person name="Wang L."/>
            <person name="Liao Z."/>
            <person name="Chang Y."/>
            <person name="Mo W."/>
            <person name="Hu G."/>
            <person name="Li W."/>
            <person name="Zhao G."/>
            <person name="Zhu H."/>
            <person name="Hu X."/>
            <person name="Ji K."/>
            <person name="Xiang X."/>
            <person name="Song Q."/>
            <person name="Yuan D."/>
            <person name="Jin S."/>
            <person name="Zhang L."/>
        </authorList>
    </citation>
    <scope>NUCLEOTIDE SEQUENCE [LARGE SCALE GENOMIC DNA]</scope>
    <source>
        <strain evidence="1">SQ_2022a</strain>
    </source>
</reference>
<dbReference type="Proteomes" id="UP001060215">
    <property type="component" value="Chromosome 11"/>
</dbReference>